<dbReference type="Proteomes" id="UP000019140">
    <property type="component" value="Unassembled WGS sequence"/>
</dbReference>
<gene>
    <name evidence="1" type="ORF">ETSY2_17510</name>
</gene>
<organism evidence="1 2">
    <name type="scientific">Candidatus Entotheonella gemina</name>
    <dbReference type="NCBI Taxonomy" id="1429439"/>
    <lineage>
        <taxon>Bacteria</taxon>
        <taxon>Pseudomonadati</taxon>
        <taxon>Nitrospinota/Tectimicrobiota group</taxon>
        <taxon>Candidatus Tectimicrobiota</taxon>
        <taxon>Candidatus Entotheonellia</taxon>
        <taxon>Candidatus Entotheonellales</taxon>
        <taxon>Candidatus Entotheonellaceae</taxon>
        <taxon>Candidatus Entotheonella</taxon>
    </lineage>
</organism>
<protein>
    <submittedName>
        <fullName evidence="1">Uncharacterized protein</fullName>
    </submittedName>
</protein>
<comment type="caution">
    <text evidence="1">The sequence shown here is derived from an EMBL/GenBank/DDBJ whole genome shotgun (WGS) entry which is preliminary data.</text>
</comment>
<keyword evidence="2" id="KW-1185">Reference proteome</keyword>
<sequence length="132" mass="14949">MPDEPQDIYAKQIAYLEYCLTVLAETAVASGELTFLQTFLAHAKGYLSKDVTPDTEAIENWDSPENQAMIQRYMAHVEQEIRLCIEEWQQAYPEAVQTPLGVKLQALIDGLERVHQAVLPDTWPRGERNGST</sequence>
<dbReference type="HOGENOM" id="CLU_1913241_0_0_7"/>
<dbReference type="EMBL" id="AZHX01000713">
    <property type="protein sequence ID" value="ETX06372.1"/>
    <property type="molecule type" value="Genomic_DNA"/>
</dbReference>
<proteinExistence type="predicted"/>
<name>W4M9T2_9BACT</name>
<accession>W4M9T2</accession>
<evidence type="ECO:0000313" key="1">
    <source>
        <dbReference type="EMBL" id="ETX06372.1"/>
    </source>
</evidence>
<reference evidence="1 2" key="1">
    <citation type="journal article" date="2014" name="Nature">
        <title>An environmental bacterial taxon with a large and distinct metabolic repertoire.</title>
        <authorList>
            <person name="Wilson M.C."/>
            <person name="Mori T."/>
            <person name="Ruckert C."/>
            <person name="Uria A.R."/>
            <person name="Helf M.J."/>
            <person name="Takada K."/>
            <person name="Gernert C."/>
            <person name="Steffens U.A."/>
            <person name="Heycke N."/>
            <person name="Schmitt S."/>
            <person name="Rinke C."/>
            <person name="Helfrich E.J."/>
            <person name="Brachmann A.O."/>
            <person name="Gurgui C."/>
            <person name="Wakimoto T."/>
            <person name="Kracht M."/>
            <person name="Crusemann M."/>
            <person name="Hentschel U."/>
            <person name="Abe I."/>
            <person name="Matsunaga S."/>
            <person name="Kalinowski J."/>
            <person name="Takeyama H."/>
            <person name="Piel J."/>
        </authorList>
    </citation>
    <scope>NUCLEOTIDE SEQUENCE [LARGE SCALE GENOMIC DNA]</scope>
    <source>
        <strain evidence="2">TSY2</strain>
    </source>
</reference>
<evidence type="ECO:0000313" key="2">
    <source>
        <dbReference type="Proteomes" id="UP000019140"/>
    </source>
</evidence>
<dbReference type="AlphaFoldDB" id="W4M9T2"/>